<keyword evidence="3" id="KW-0812">Transmembrane</keyword>
<evidence type="ECO:0000256" key="1">
    <source>
        <dbReference type="ARBA" id="ARBA00004389"/>
    </source>
</evidence>
<name>A0A7R9PNT7_TIMGE</name>
<protein>
    <submittedName>
        <fullName evidence="9">Uncharacterized protein</fullName>
    </submittedName>
</protein>
<dbReference type="InterPro" id="IPR010580">
    <property type="entry name" value="ER_stress-assoc"/>
</dbReference>
<sequence length="277" mass="30910">MSTGATLYKFNVWTFWTVQTIWECRSPIPSQQHVVQGDSRHPRLNHAITLACQMEPADNRILVGTTKSHIMAPKQRMRVANEKASKFVTMRGNVPKSSKSQDEKYPVGPGLLALFIFVVCGSDITNVAEELGDGLDTALPGFVIFLDLTLLQLSQDKERGENAELPDSDFSRTSVLSELARLNLEEANPHLRGGRMEKYLGKNHPSSPNRDSSLDLPILGNLAQHETSALSSYANEAVNRPSLAIRTFTLYHIETYTANTFVFAPKTDTRRIRTSEH</sequence>
<evidence type="ECO:0000256" key="6">
    <source>
        <dbReference type="ARBA" id="ARBA00023136"/>
    </source>
</evidence>
<keyword evidence="4" id="KW-0256">Endoplasmic reticulum</keyword>
<evidence type="ECO:0000256" key="4">
    <source>
        <dbReference type="ARBA" id="ARBA00022824"/>
    </source>
</evidence>
<evidence type="ECO:0000256" key="3">
    <source>
        <dbReference type="ARBA" id="ARBA00022692"/>
    </source>
</evidence>
<evidence type="ECO:0000256" key="5">
    <source>
        <dbReference type="ARBA" id="ARBA00022989"/>
    </source>
</evidence>
<dbReference type="PANTHER" id="PTHR15601">
    <property type="entry name" value="STRESS ASSOCIATED ENDOPLASMIC RETICULUM PROTEIN SERP1/RAMP4"/>
    <property type="match status" value="1"/>
</dbReference>
<evidence type="ECO:0000256" key="2">
    <source>
        <dbReference type="ARBA" id="ARBA00005500"/>
    </source>
</evidence>
<accession>A0A7R9PNT7</accession>
<proteinExistence type="inferred from homology"/>
<keyword evidence="6" id="KW-0472">Membrane</keyword>
<dbReference type="GO" id="GO:0005789">
    <property type="term" value="C:endoplasmic reticulum membrane"/>
    <property type="evidence" value="ECO:0007669"/>
    <property type="project" value="UniProtKB-SubCell"/>
</dbReference>
<evidence type="ECO:0000256" key="8">
    <source>
        <dbReference type="ARBA" id="ARBA00038831"/>
    </source>
</evidence>
<dbReference type="AlphaFoldDB" id="A0A7R9PNT7"/>
<dbReference type="PANTHER" id="PTHR15601:SF0">
    <property type="entry name" value="GEO09675P1"/>
    <property type="match status" value="1"/>
</dbReference>
<reference evidence="9" key="1">
    <citation type="submission" date="2020-11" db="EMBL/GenBank/DDBJ databases">
        <authorList>
            <person name="Tran Van P."/>
        </authorList>
    </citation>
    <scope>NUCLEOTIDE SEQUENCE</scope>
</reference>
<comment type="subunit">
    <text evidence="8">Interacts with SEC61B, SEC61A1 and the SEC61 complex. Interacts with CANX.</text>
</comment>
<comment type="subcellular location">
    <subcellularLocation>
        <location evidence="1">Endoplasmic reticulum membrane</location>
        <topology evidence="1">Single-pass membrane protein</topology>
    </subcellularLocation>
</comment>
<organism evidence="9">
    <name type="scientific">Timema genevievae</name>
    <name type="common">Walking stick</name>
    <dbReference type="NCBI Taxonomy" id="629358"/>
    <lineage>
        <taxon>Eukaryota</taxon>
        <taxon>Metazoa</taxon>
        <taxon>Ecdysozoa</taxon>
        <taxon>Arthropoda</taxon>
        <taxon>Hexapoda</taxon>
        <taxon>Insecta</taxon>
        <taxon>Pterygota</taxon>
        <taxon>Neoptera</taxon>
        <taxon>Polyneoptera</taxon>
        <taxon>Phasmatodea</taxon>
        <taxon>Timematodea</taxon>
        <taxon>Timematoidea</taxon>
        <taxon>Timematidae</taxon>
        <taxon>Timema</taxon>
    </lineage>
</organism>
<evidence type="ECO:0000256" key="7">
    <source>
        <dbReference type="ARBA" id="ARBA00037157"/>
    </source>
</evidence>
<comment type="similarity">
    <text evidence="2">Belongs to the RAMP4 family.</text>
</comment>
<dbReference type="GO" id="GO:0030968">
    <property type="term" value="P:endoplasmic reticulum unfolded protein response"/>
    <property type="evidence" value="ECO:0007669"/>
    <property type="project" value="TreeGrafter"/>
</dbReference>
<gene>
    <name evidence="9" type="ORF">TGEB3V08_LOCUS7367</name>
</gene>
<comment type="function">
    <text evidence="7">Interacts with target proteins during their translocation into the lumen of the endoplasmic reticulum. Protects unfolded target proteins against degradation during ER stress. May facilitate glycosylation of target proteins after termination of ER stress. May modulate the use of N-glycosylation sites on target proteins.</text>
</comment>
<dbReference type="EMBL" id="OE842322">
    <property type="protein sequence ID" value="CAD7599478.1"/>
    <property type="molecule type" value="Genomic_DNA"/>
</dbReference>
<evidence type="ECO:0000313" key="9">
    <source>
        <dbReference type="EMBL" id="CAD7599478.1"/>
    </source>
</evidence>
<keyword evidence="5" id="KW-1133">Transmembrane helix</keyword>
<dbReference type="Pfam" id="PF06624">
    <property type="entry name" value="RAMP4"/>
    <property type="match status" value="1"/>
</dbReference>